<feature type="transmembrane region" description="Helical" evidence="11">
    <location>
        <begin position="34"/>
        <end position="53"/>
    </location>
</feature>
<evidence type="ECO:0000256" key="2">
    <source>
        <dbReference type="ARBA" id="ARBA00005551"/>
    </source>
</evidence>
<feature type="transmembrane region" description="Helical" evidence="11">
    <location>
        <begin position="186"/>
        <end position="207"/>
    </location>
</feature>
<dbReference type="InterPro" id="IPR006153">
    <property type="entry name" value="Cation/H_exchanger_TM"/>
</dbReference>
<dbReference type="InterPro" id="IPR004771">
    <property type="entry name" value="K/H_exchanger"/>
</dbReference>
<keyword evidence="9" id="KW-0406">Ion transport</keyword>
<feature type="transmembrane region" description="Helical" evidence="11">
    <location>
        <begin position="6"/>
        <end position="27"/>
    </location>
</feature>
<dbReference type="GO" id="GO:0015297">
    <property type="term" value="F:antiporter activity"/>
    <property type="evidence" value="ECO:0007669"/>
    <property type="project" value="UniProtKB-KW"/>
</dbReference>
<organism evidence="13 14">
    <name type="scientific">Isoalcanivorax pacificus W11-5</name>
    <dbReference type="NCBI Taxonomy" id="391936"/>
    <lineage>
        <taxon>Bacteria</taxon>
        <taxon>Pseudomonadati</taxon>
        <taxon>Pseudomonadota</taxon>
        <taxon>Gammaproteobacteria</taxon>
        <taxon>Oceanospirillales</taxon>
        <taxon>Alcanivoracaceae</taxon>
        <taxon>Isoalcanivorax</taxon>
    </lineage>
</organism>
<keyword evidence="4" id="KW-0050">Antiport</keyword>
<dbReference type="Gene3D" id="3.40.50.720">
    <property type="entry name" value="NAD(P)-binding Rossmann-like Domain"/>
    <property type="match status" value="1"/>
</dbReference>
<dbReference type="InterPro" id="IPR036291">
    <property type="entry name" value="NAD(P)-bd_dom_sf"/>
</dbReference>
<dbReference type="OrthoDB" id="9781411at2"/>
<keyword evidence="5" id="KW-0633">Potassium transport</keyword>
<keyword evidence="3" id="KW-0813">Transport</keyword>
<gene>
    <name evidence="13" type="ORF">S7S_10995</name>
</gene>
<name>A0A0B4XNE7_9GAMM</name>
<feature type="transmembrane region" description="Helical" evidence="11">
    <location>
        <begin position="90"/>
        <end position="112"/>
    </location>
</feature>
<dbReference type="GO" id="GO:0005886">
    <property type="term" value="C:plasma membrane"/>
    <property type="evidence" value="ECO:0007669"/>
    <property type="project" value="TreeGrafter"/>
</dbReference>
<comment type="similarity">
    <text evidence="2">Belongs to the monovalent cation:proton antiporter 2 (CPA2) transporter (TC 2.A.37) family.</text>
</comment>
<reference evidence="13 14" key="1">
    <citation type="journal article" date="2012" name="J. Bacteriol.">
        <title>Genome sequence of an alkane-degrading bacterium, Alcanivorax pacificus type strain W11-5, isolated from deep sea sediment.</title>
        <authorList>
            <person name="Lai Q."/>
            <person name="Shao Z."/>
        </authorList>
    </citation>
    <scope>NUCLEOTIDE SEQUENCE [LARGE SCALE GENOMIC DNA]</scope>
    <source>
        <strain evidence="13 14">W11-5</strain>
    </source>
</reference>
<dbReference type="KEGG" id="apac:S7S_10995"/>
<dbReference type="RefSeq" id="WP_008737212.1">
    <property type="nucleotide sequence ID" value="NZ_CP004387.1"/>
</dbReference>
<evidence type="ECO:0000256" key="4">
    <source>
        <dbReference type="ARBA" id="ARBA00022449"/>
    </source>
</evidence>
<evidence type="ECO:0000256" key="9">
    <source>
        <dbReference type="ARBA" id="ARBA00023065"/>
    </source>
</evidence>
<evidence type="ECO:0000256" key="1">
    <source>
        <dbReference type="ARBA" id="ARBA00004127"/>
    </source>
</evidence>
<dbReference type="GO" id="GO:1902600">
    <property type="term" value="P:proton transmembrane transport"/>
    <property type="evidence" value="ECO:0007669"/>
    <property type="project" value="InterPro"/>
</dbReference>
<proteinExistence type="inferred from homology"/>
<evidence type="ECO:0000256" key="10">
    <source>
        <dbReference type="ARBA" id="ARBA00023136"/>
    </source>
</evidence>
<feature type="transmembrane region" description="Helical" evidence="11">
    <location>
        <begin position="297"/>
        <end position="318"/>
    </location>
</feature>
<dbReference type="GO" id="GO:0006813">
    <property type="term" value="P:potassium ion transport"/>
    <property type="evidence" value="ECO:0007669"/>
    <property type="project" value="UniProtKB-KW"/>
</dbReference>
<accession>A0A0B4XNE7</accession>
<evidence type="ECO:0000313" key="14">
    <source>
        <dbReference type="Proteomes" id="UP000006764"/>
    </source>
</evidence>
<feature type="transmembrane region" description="Helical" evidence="11">
    <location>
        <begin position="59"/>
        <end position="78"/>
    </location>
</feature>
<feature type="transmembrane region" description="Helical" evidence="11">
    <location>
        <begin position="156"/>
        <end position="174"/>
    </location>
</feature>
<dbReference type="InterPro" id="IPR003148">
    <property type="entry name" value="RCK_N"/>
</dbReference>
<dbReference type="STRING" id="391936.S7S_10995"/>
<dbReference type="GO" id="GO:0012505">
    <property type="term" value="C:endomembrane system"/>
    <property type="evidence" value="ECO:0007669"/>
    <property type="project" value="UniProtKB-SubCell"/>
</dbReference>
<keyword evidence="6 11" id="KW-0812">Transmembrane</keyword>
<dbReference type="GO" id="GO:0008324">
    <property type="term" value="F:monoatomic cation transmembrane transporter activity"/>
    <property type="evidence" value="ECO:0007669"/>
    <property type="project" value="InterPro"/>
</dbReference>
<dbReference type="PANTHER" id="PTHR46157:SF8">
    <property type="entry name" value="GLUTATHIONE-REGULATED POTASSIUM-EFFLUX SYSTEM PROTEIN"/>
    <property type="match status" value="1"/>
</dbReference>
<evidence type="ECO:0000256" key="7">
    <source>
        <dbReference type="ARBA" id="ARBA00022958"/>
    </source>
</evidence>
<feature type="transmembrane region" description="Helical" evidence="11">
    <location>
        <begin position="118"/>
        <end position="136"/>
    </location>
</feature>
<evidence type="ECO:0000256" key="6">
    <source>
        <dbReference type="ARBA" id="ARBA00022692"/>
    </source>
</evidence>
<feature type="transmembrane region" description="Helical" evidence="11">
    <location>
        <begin position="362"/>
        <end position="382"/>
    </location>
</feature>
<feature type="transmembrane region" description="Helical" evidence="11">
    <location>
        <begin position="330"/>
        <end position="350"/>
    </location>
</feature>
<dbReference type="Pfam" id="PF00999">
    <property type="entry name" value="Na_H_Exchanger"/>
    <property type="match status" value="1"/>
</dbReference>
<evidence type="ECO:0000256" key="5">
    <source>
        <dbReference type="ARBA" id="ARBA00022538"/>
    </source>
</evidence>
<dbReference type="FunFam" id="3.40.50.720:FF:000036">
    <property type="entry name" value="Glutathione-regulated potassium-efflux system protein KefB"/>
    <property type="match status" value="1"/>
</dbReference>
<dbReference type="PROSITE" id="PS51201">
    <property type="entry name" value="RCK_N"/>
    <property type="match status" value="1"/>
</dbReference>
<evidence type="ECO:0000256" key="11">
    <source>
        <dbReference type="SAM" id="Phobius"/>
    </source>
</evidence>
<keyword evidence="14" id="KW-1185">Reference proteome</keyword>
<evidence type="ECO:0000256" key="8">
    <source>
        <dbReference type="ARBA" id="ARBA00022989"/>
    </source>
</evidence>
<dbReference type="InterPro" id="IPR038770">
    <property type="entry name" value="Na+/solute_symporter_sf"/>
</dbReference>
<dbReference type="Gene3D" id="1.20.1530.20">
    <property type="match status" value="1"/>
</dbReference>
<keyword evidence="7" id="KW-0630">Potassium</keyword>
<evidence type="ECO:0000259" key="12">
    <source>
        <dbReference type="PROSITE" id="PS51201"/>
    </source>
</evidence>
<dbReference type="PANTHER" id="PTHR46157">
    <property type="entry name" value="K(+) EFFLUX ANTIPORTER 3, CHLOROPLASTIC"/>
    <property type="match status" value="1"/>
</dbReference>
<keyword evidence="8 11" id="KW-1133">Transmembrane helix</keyword>
<dbReference type="AlphaFoldDB" id="A0A0B4XNE7"/>
<evidence type="ECO:0000313" key="13">
    <source>
        <dbReference type="EMBL" id="AJD48611.1"/>
    </source>
</evidence>
<dbReference type="Proteomes" id="UP000006764">
    <property type="component" value="Chromosome"/>
</dbReference>
<dbReference type="NCBIfam" id="TIGR00932">
    <property type="entry name" value="2a37"/>
    <property type="match status" value="1"/>
</dbReference>
<keyword evidence="10 11" id="KW-0472">Membrane</keyword>
<evidence type="ECO:0000256" key="3">
    <source>
        <dbReference type="ARBA" id="ARBA00022448"/>
    </source>
</evidence>
<dbReference type="Pfam" id="PF02254">
    <property type="entry name" value="TrkA_N"/>
    <property type="match status" value="1"/>
</dbReference>
<feature type="domain" description="RCK N-terminal" evidence="12">
    <location>
        <begin position="403"/>
        <end position="519"/>
    </location>
</feature>
<protein>
    <submittedName>
        <fullName evidence="13">Potassium efflux system protein</fullName>
    </submittedName>
</protein>
<comment type="subcellular location">
    <subcellularLocation>
        <location evidence="1">Endomembrane system</location>
        <topology evidence="1">Multi-pass membrane protein</topology>
    </subcellularLocation>
</comment>
<dbReference type="HOGENOM" id="CLU_005126_9_3_6"/>
<dbReference type="EMBL" id="CP004387">
    <property type="protein sequence ID" value="AJD48611.1"/>
    <property type="molecule type" value="Genomic_DNA"/>
</dbReference>
<sequence>MAVESYARELMPMVALLGTGIVAVTLFKRLGLGSVLGYLAAGLLIGPFGLALFTDPGAILHIAELGVVMFLFLIGLEMQPSKLWCMRQQIFGLGVLQVMLCGALLSGLGHYVFGLSPVVSLIAAMGFTLSSTAIVFQVLEEEGTMSTPAGQRTVSILLLEDLSIVPLLALVAFLSPGHADPDSSRLMAVITGVGAIAAMVVAGRWLLNPLFRTLANARARELMTAAALFIVLGAALLMDLSGLSMAMGAFLAGVLLSGSSFRHQLETDIEPFRGILLGLFFVGVGMSLDLSRVAADWQLILSGVIAYTAAKSLGIYLVARVTRSDHREALHRTALLGQGGEFAFVLFAAASQSGLFDANVNATYTAIVILSMVLTPVTLLLLRRLETRPAPSLEGVEAPENLSSGMLIIGFGRFGQVVSQTLLARNVDVTIIDVDPDQIRDATRFGFKVYYGDGTRLDVLHACGAERSRAIAVCVDNADAASRIARLVRHEFPLCQLLVRAYDRRHALTLIRDDVDFLVRETFESALVFGDAALRAMGFAENDAADTVEEVRRLDATRFELETADGGLEAGRGHTFGNLPQTAPLVRPQHAGKTLNDEAAALVGDEPS</sequence>
<dbReference type="SUPFAM" id="SSF51735">
    <property type="entry name" value="NAD(P)-binding Rossmann-fold domains"/>
    <property type="match status" value="1"/>
</dbReference>